<comment type="caution">
    <text evidence="1">The sequence shown here is derived from an EMBL/GenBank/DDBJ whole genome shotgun (WGS) entry which is preliminary data.</text>
</comment>
<gene>
    <name evidence="1" type="ORF">ACFOSE_01230</name>
</gene>
<name>A0ABV8CYR9_9STRE</name>
<evidence type="ECO:0000313" key="2">
    <source>
        <dbReference type="Proteomes" id="UP001595901"/>
    </source>
</evidence>
<dbReference type="EMBL" id="JBHSAC010000010">
    <property type="protein sequence ID" value="MFC3931425.1"/>
    <property type="molecule type" value="Genomic_DNA"/>
</dbReference>
<evidence type="ECO:0000313" key="1">
    <source>
        <dbReference type="EMBL" id="MFC3931425.1"/>
    </source>
</evidence>
<sequence length="87" mass="9652">MTILVLDFGETKIKSALISETFELEKPLAFLPSADNLENLQKLMDSIIVPAKDRISELTISCPKTVDTQAGTIYKGDLLTYLDDFEA</sequence>
<protein>
    <submittedName>
        <fullName evidence="1">Uncharacterized protein</fullName>
    </submittedName>
</protein>
<accession>A0ABV8CYR9</accession>
<dbReference type="Proteomes" id="UP001595901">
    <property type="component" value="Unassembled WGS sequence"/>
</dbReference>
<dbReference type="RefSeq" id="WP_380429439.1">
    <property type="nucleotide sequence ID" value="NZ_JBHSAC010000010.1"/>
</dbReference>
<organism evidence="1 2">
    <name type="scientific">Streptococcus dentapri</name>
    <dbReference type="NCBI Taxonomy" id="573564"/>
    <lineage>
        <taxon>Bacteria</taxon>
        <taxon>Bacillati</taxon>
        <taxon>Bacillota</taxon>
        <taxon>Bacilli</taxon>
        <taxon>Lactobacillales</taxon>
        <taxon>Streptococcaceae</taxon>
        <taxon>Streptococcus</taxon>
    </lineage>
</organism>
<reference evidence="2" key="1">
    <citation type="journal article" date="2019" name="Int. J. Syst. Evol. Microbiol.">
        <title>The Global Catalogue of Microorganisms (GCM) 10K type strain sequencing project: providing services to taxonomists for standard genome sequencing and annotation.</title>
        <authorList>
            <consortium name="The Broad Institute Genomics Platform"/>
            <consortium name="The Broad Institute Genome Sequencing Center for Infectious Disease"/>
            <person name="Wu L."/>
            <person name="Ma J."/>
        </authorList>
    </citation>
    <scope>NUCLEOTIDE SEQUENCE [LARGE SCALE GENOMIC DNA]</scope>
    <source>
        <strain evidence="2">CCUG 58728</strain>
    </source>
</reference>
<dbReference type="InterPro" id="IPR043129">
    <property type="entry name" value="ATPase_NBD"/>
</dbReference>
<keyword evidence="2" id="KW-1185">Reference proteome</keyword>
<dbReference type="Gene3D" id="3.30.420.40">
    <property type="match status" value="1"/>
</dbReference>
<dbReference type="SUPFAM" id="SSF53067">
    <property type="entry name" value="Actin-like ATPase domain"/>
    <property type="match status" value="1"/>
</dbReference>
<proteinExistence type="predicted"/>